<dbReference type="FunFam" id="2.40.160.210:FF:000001">
    <property type="entry name" value="Acyl-CoA thioesterase II"/>
    <property type="match status" value="1"/>
</dbReference>
<sequence length="291" mass="32570">MSNLVQDLIEHLNLERLEENLFRGDSRDIGGKSVFGGQVLGQALLAAQQTVEGREAHSLHAYFLRPGNPRESITYDVDRIRDGRSFATRRVVAAQSGRAIFNMSVSFQIAEEGFEHQSSIPDVPPPEELLSIAEWRRQTMKHIPESLQDILTRDRPIELRPVQPIDVLHPDLRPPRQQVWLKAAGNLPDAPAIHKALLAYASDFTLLGTALLPHGVTHFMPRVQAASLDHAMWFHRPFRMDEWLLYDMDSPSACGGRGLGRGSIYSRDGRLIASVAQEGVIRLRREGPPSA</sequence>
<accession>A0A0M4D0T3</accession>
<comment type="subunit">
    <text evidence="2">Homotetramer.</text>
</comment>
<comment type="similarity">
    <text evidence="1">Belongs to the C/M/P thioester hydrolase family.</text>
</comment>
<dbReference type="GO" id="GO:0047617">
    <property type="term" value="F:fatty acyl-CoA hydrolase activity"/>
    <property type="evidence" value="ECO:0007669"/>
    <property type="project" value="UniProtKB-EC"/>
</dbReference>
<evidence type="ECO:0000256" key="1">
    <source>
        <dbReference type="ARBA" id="ARBA00006538"/>
    </source>
</evidence>
<dbReference type="NCBIfam" id="TIGR00189">
    <property type="entry name" value="tesB"/>
    <property type="match status" value="1"/>
</dbReference>
<dbReference type="AlphaFoldDB" id="A0A0M4D0T3"/>
<dbReference type="SUPFAM" id="SSF54637">
    <property type="entry name" value="Thioesterase/thiol ester dehydrase-isomerase"/>
    <property type="match status" value="2"/>
</dbReference>
<evidence type="ECO:0000256" key="4">
    <source>
        <dbReference type="ARBA" id="ARBA00023098"/>
    </source>
</evidence>
<evidence type="ECO:0000256" key="2">
    <source>
        <dbReference type="ARBA" id="ARBA00011881"/>
    </source>
</evidence>
<dbReference type="GO" id="GO:0009062">
    <property type="term" value="P:fatty acid catabolic process"/>
    <property type="evidence" value="ECO:0007669"/>
    <property type="project" value="TreeGrafter"/>
</dbReference>
<dbReference type="Gene3D" id="2.40.160.210">
    <property type="entry name" value="Acyl-CoA thioesterase, double hotdog domain"/>
    <property type="match status" value="1"/>
</dbReference>
<feature type="domain" description="Acyl-CoA thioesterase-like N-terminal HotDog" evidence="10">
    <location>
        <begin position="31"/>
        <end position="108"/>
    </location>
</feature>
<dbReference type="OrthoDB" id="9781019at2"/>
<proteinExistence type="inferred from homology"/>
<dbReference type="InterPro" id="IPR025652">
    <property type="entry name" value="TesB_C"/>
</dbReference>
<keyword evidence="3" id="KW-0378">Hydrolase</keyword>
<keyword evidence="4" id="KW-0443">Lipid metabolism</keyword>
<evidence type="ECO:0000313" key="12">
    <source>
        <dbReference type="Proteomes" id="UP000057158"/>
    </source>
</evidence>
<gene>
    <name evidence="11" type="ORF">DSOUD_1815</name>
</gene>
<dbReference type="InterPro" id="IPR029069">
    <property type="entry name" value="HotDog_dom_sf"/>
</dbReference>
<dbReference type="GO" id="GO:0005829">
    <property type="term" value="C:cytosol"/>
    <property type="evidence" value="ECO:0007669"/>
    <property type="project" value="TreeGrafter"/>
</dbReference>
<feature type="domain" description="Acyl-CoA thioesterase 2 C-terminal" evidence="9">
    <location>
        <begin position="153"/>
        <end position="280"/>
    </location>
</feature>
<dbReference type="GO" id="GO:0006637">
    <property type="term" value="P:acyl-CoA metabolic process"/>
    <property type="evidence" value="ECO:0007669"/>
    <property type="project" value="InterPro"/>
</dbReference>
<keyword evidence="12" id="KW-1185">Reference proteome</keyword>
<evidence type="ECO:0000313" key="11">
    <source>
        <dbReference type="EMBL" id="ALC16590.1"/>
    </source>
</evidence>
<dbReference type="Pfam" id="PF13622">
    <property type="entry name" value="4HBT_3"/>
    <property type="match status" value="1"/>
</dbReference>
<evidence type="ECO:0000259" key="10">
    <source>
        <dbReference type="Pfam" id="PF13622"/>
    </source>
</evidence>
<dbReference type="PANTHER" id="PTHR11066">
    <property type="entry name" value="ACYL-COA THIOESTERASE"/>
    <property type="match status" value="1"/>
</dbReference>
<comment type="catalytic activity">
    <reaction evidence="6">
        <text>a fatty acyl-CoA + H2O = a fatty acid + CoA + H(+)</text>
        <dbReference type="Rhea" id="RHEA:16781"/>
        <dbReference type="ChEBI" id="CHEBI:15377"/>
        <dbReference type="ChEBI" id="CHEBI:15378"/>
        <dbReference type="ChEBI" id="CHEBI:28868"/>
        <dbReference type="ChEBI" id="CHEBI:57287"/>
        <dbReference type="ChEBI" id="CHEBI:77636"/>
        <dbReference type="EC" id="3.1.2.20"/>
    </reaction>
    <physiologicalReaction direction="left-to-right" evidence="6">
        <dbReference type="Rhea" id="RHEA:16782"/>
    </physiologicalReaction>
</comment>
<protein>
    <recommendedName>
        <fullName evidence="7">Acyl-CoA thioesterase 2</fullName>
        <ecNumber evidence="5">3.1.2.20</ecNumber>
    </recommendedName>
    <alternativeName>
        <fullName evidence="8">Thioesterase II</fullName>
    </alternativeName>
</protein>
<dbReference type="STRING" id="1603606.DSOUD_1815"/>
<dbReference type="KEGG" id="des:DSOUD_1815"/>
<evidence type="ECO:0000259" key="9">
    <source>
        <dbReference type="Pfam" id="PF02551"/>
    </source>
</evidence>
<dbReference type="InterPro" id="IPR003703">
    <property type="entry name" value="Acyl_CoA_thio"/>
</dbReference>
<name>A0A0M4D0T3_9BACT</name>
<dbReference type="CDD" id="cd03445">
    <property type="entry name" value="Thioesterase_II_repeat2"/>
    <property type="match status" value="1"/>
</dbReference>
<dbReference type="RefSeq" id="WP_053550677.1">
    <property type="nucleotide sequence ID" value="NZ_CP010802.1"/>
</dbReference>
<evidence type="ECO:0000256" key="6">
    <source>
        <dbReference type="ARBA" id="ARBA00050943"/>
    </source>
</evidence>
<evidence type="ECO:0000256" key="3">
    <source>
        <dbReference type="ARBA" id="ARBA00022801"/>
    </source>
</evidence>
<dbReference type="PATRIC" id="fig|1603606.3.peg.1971"/>
<reference evidence="11 12" key="1">
    <citation type="submission" date="2015-07" db="EMBL/GenBank/DDBJ databases">
        <title>Isolation and Genomic Characterization of a Novel Halophilic Metal-Reducing Deltaproteobacterium from the Deep Subsurface.</title>
        <authorList>
            <person name="Badalamenti J.P."/>
            <person name="Summers Z.M."/>
            <person name="Gralnick J.A."/>
            <person name="Bond D.R."/>
        </authorList>
    </citation>
    <scope>NUCLEOTIDE SEQUENCE [LARGE SCALE GENOMIC DNA]</scope>
    <source>
        <strain evidence="11 12">WTL</strain>
    </source>
</reference>
<organism evidence="11 12">
    <name type="scientific">Desulfuromonas soudanensis</name>
    <dbReference type="NCBI Taxonomy" id="1603606"/>
    <lineage>
        <taxon>Bacteria</taxon>
        <taxon>Pseudomonadati</taxon>
        <taxon>Thermodesulfobacteriota</taxon>
        <taxon>Desulfuromonadia</taxon>
        <taxon>Desulfuromonadales</taxon>
        <taxon>Desulfuromonadaceae</taxon>
        <taxon>Desulfuromonas</taxon>
    </lineage>
</organism>
<dbReference type="Pfam" id="PF02551">
    <property type="entry name" value="Acyl_CoA_thio"/>
    <property type="match status" value="1"/>
</dbReference>
<dbReference type="CDD" id="cd03444">
    <property type="entry name" value="Thioesterase_II_repeat1"/>
    <property type="match status" value="1"/>
</dbReference>
<evidence type="ECO:0000256" key="7">
    <source>
        <dbReference type="ARBA" id="ARBA00071120"/>
    </source>
</evidence>
<dbReference type="EMBL" id="CP010802">
    <property type="protein sequence ID" value="ALC16590.1"/>
    <property type="molecule type" value="Genomic_DNA"/>
</dbReference>
<dbReference type="EC" id="3.1.2.20" evidence="5"/>
<evidence type="ECO:0000256" key="8">
    <source>
        <dbReference type="ARBA" id="ARBA00079653"/>
    </source>
</evidence>
<dbReference type="InterPro" id="IPR049449">
    <property type="entry name" value="TesB_ACOT8-like_N"/>
</dbReference>
<dbReference type="InterPro" id="IPR042171">
    <property type="entry name" value="Acyl-CoA_hotdog"/>
</dbReference>
<dbReference type="PANTHER" id="PTHR11066:SF34">
    <property type="entry name" value="ACYL-COENZYME A THIOESTERASE 8"/>
    <property type="match status" value="1"/>
</dbReference>
<dbReference type="Proteomes" id="UP000057158">
    <property type="component" value="Chromosome"/>
</dbReference>
<evidence type="ECO:0000256" key="5">
    <source>
        <dbReference type="ARBA" id="ARBA00038894"/>
    </source>
</evidence>